<dbReference type="InterPro" id="IPR032072">
    <property type="entry name" value="DUF4807"/>
</dbReference>
<name>A0A5N4A3C2_PHOPY</name>
<evidence type="ECO:0000313" key="1">
    <source>
        <dbReference type="EMBL" id="KAB0791801.1"/>
    </source>
</evidence>
<dbReference type="Proteomes" id="UP000327044">
    <property type="component" value="Unassembled WGS sequence"/>
</dbReference>
<dbReference type="OrthoDB" id="121932at2759"/>
<dbReference type="Pfam" id="PF16065">
    <property type="entry name" value="DUF4807"/>
    <property type="match status" value="1"/>
</dbReference>
<evidence type="ECO:0000313" key="2">
    <source>
        <dbReference type="Proteomes" id="UP000327044"/>
    </source>
</evidence>
<dbReference type="PANTHER" id="PTHR36693">
    <property type="entry name" value="GH02722P"/>
    <property type="match status" value="1"/>
</dbReference>
<proteinExistence type="predicted"/>
<reference evidence="1 2" key="1">
    <citation type="journal article" date="2018" name="Elife">
        <title>Firefly genomes illuminate parallel origins of bioluminescence in beetles.</title>
        <authorList>
            <person name="Fallon T.R."/>
            <person name="Lower S.E."/>
            <person name="Chang C.H."/>
            <person name="Bessho-Uehara M."/>
            <person name="Martin G.J."/>
            <person name="Bewick A.J."/>
            <person name="Behringer M."/>
            <person name="Debat H.J."/>
            <person name="Wong I."/>
            <person name="Day J.C."/>
            <person name="Suvorov A."/>
            <person name="Silva C.J."/>
            <person name="Stanger-Hall K.F."/>
            <person name="Hall D.W."/>
            <person name="Schmitz R.J."/>
            <person name="Nelson D.R."/>
            <person name="Lewis S.M."/>
            <person name="Shigenobu S."/>
            <person name="Bybee S.M."/>
            <person name="Larracuente A.M."/>
            <person name="Oba Y."/>
            <person name="Weng J.K."/>
        </authorList>
    </citation>
    <scope>NUCLEOTIDE SEQUENCE [LARGE SCALE GENOMIC DNA]</scope>
    <source>
        <strain evidence="1">1611_PpyrPB1</strain>
        <tissue evidence="1">Whole body</tissue>
    </source>
</reference>
<dbReference type="AlphaFoldDB" id="A0A5N4A3C2"/>
<sequence length="216" mass="24876">MLNNLVCIQISNSGSLYDSFLVGSSSCRRCSLENHSETKTVIFLDGVFTHYLLKELHHAPFYRQQFTSHHHGTYLQIVLVPAAREIVDYKWNHRLEYLVRERCELDHTLSWLSTLGGAFSALGDYFASCATMAGKISLNQMKLALRLDDPSIVARCKLYLSLSLIQRGQFRLAKKIIYNVYVNAKGHFVLDTRLINMCKGVWCKLQYESEIYTRKI</sequence>
<comment type="caution">
    <text evidence="1">The sequence shown here is derived from an EMBL/GenBank/DDBJ whole genome shotgun (WGS) entry which is preliminary data.</text>
</comment>
<protein>
    <submittedName>
        <fullName evidence="1">Uncharacterized protein</fullName>
    </submittedName>
</protein>
<dbReference type="InParanoid" id="A0A5N4A3C2"/>
<keyword evidence="2" id="KW-1185">Reference proteome</keyword>
<dbReference type="FunCoup" id="A0A5N4A3C2">
    <property type="interactions" value="43"/>
</dbReference>
<dbReference type="PANTHER" id="PTHR36693:SF1">
    <property type="entry name" value="GH02722P"/>
    <property type="match status" value="1"/>
</dbReference>
<organism evidence="1 2">
    <name type="scientific">Photinus pyralis</name>
    <name type="common">Common eastern firefly</name>
    <name type="synonym">Lampyris pyralis</name>
    <dbReference type="NCBI Taxonomy" id="7054"/>
    <lineage>
        <taxon>Eukaryota</taxon>
        <taxon>Metazoa</taxon>
        <taxon>Ecdysozoa</taxon>
        <taxon>Arthropoda</taxon>
        <taxon>Hexapoda</taxon>
        <taxon>Insecta</taxon>
        <taxon>Pterygota</taxon>
        <taxon>Neoptera</taxon>
        <taxon>Endopterygota</taxon>
        <taxon>Coleoptera</taxon>
        <taxon>Polyphaga</taxon>
        <taxon>Elateriformia</taxon>
        <taxon>Elateroidea</taxon>
        <taxon>Lampyridae</taxon>
        <taxon>Lampyrinae</taxon>
        <taxon>Photinus</taxon>
    </lineage>
</organism>
<gene>
    <name evidence="1" type="ORF">PPYR_03601</name>
</gene>
<dbReference type="EMBL" id="VVIM01000011">
    <property type="protein sequence ID" value="KAB0791801.1"/>
    <property type="molecule type" value="Genomic_DNA"/>
</dbReference>
<accession>A0A5N4A3C2</accession>